<keyword evidence="3" id="KW-1185">Reference proteome</keyword>
<dbReference type="OrthoDB" id="12830at10239"/>
<dbReference type="Proteomes" id="UP000204146">
    <property type="component" value="Segment"/>
</dbReference>
<evidence type="ECO:0000313" key="3">
    <source>
        <dbReference type="Proteomes" id="UP000204146"/>
    </source>
</evidence>
<evidence type="ECO:0000256" key="1">
    <source>
        <dbReference type="SAM" id="Coils"/>
    </source>
</evidence>
<evidence type="ECO:0000313" key="2">
    <source>
        <dbReference type="EMBL" id="CUL02142.1"/>
    </source>
</evidence>
<reference evidence="2 3" key="1">
    <citation type="journal article" date="2015" name="Genome Announc.">
        <title>Draft Genome Sequences of 14 Escherichia coli Phages Isolated from Cattle Slurry.</title>
        <authorList>
            <person name="Smith R."/>
            <person name="O'Hara M."/>
            <person name="Hobman J.L."/>
            <person name="Millard A.D."/>
        </authorList>
    </citation>
    <scope>NUCLEOTIDE SEQUENCE [LARGE SCALE GENOMIC DNA]</scope>
</reference>
<feature type="coiled-coil region" evidence="1">
    <location>
        <begin position="29"/>
        <end position="56"/>
    </location>
</feature>
<dbReference type="KEGG" id="vg:26634750"/>
<dbReference type="EMBL" id="LN881730">
    <property type="protein sequence ID" value="CUL02142.1"/>
    <property type="molecule type" value="Genomic_DNA"/>
</dbReference>
<protein>
    <submittedName>
        <fullName evidence="2">Uncharacterized protein</fullName>
    </submittedName>
</protein>
<proteinExistence type="predicted"/>
<name>A0A0M7QCY1_9CAUD</name>
<keyword evidence="1" id="KW-0175">Coiled coil</keyword>
<accession>A0A0M7QCY1</accession>
<sequence length="154" mass="17923">MKILQEEKNYWAAQCLEAREQAERVSALADTYLASYEGEEKARKELEERFELLYELMGIMQRTGYTTSVALNRITAEGLREHCKRAEAYVRPKGRQSKIDRKDLVRMAWRNPTNGKFYPDARPLGVSETQRLQRILKKGDKIALYAIDPDHAEE</sequence>
<organism evidence="2 3">
    <name type="scientific">Escherichia phage slur05</name>
    <dbReference type="NCBI Taxonomy" id="1720498"/>
    <lineage>
        <taxon>Viruses</taxon>
        <taxon>Duplodnaviria</taxon>
        <taxon>Heunggongvirae</taxon>
        <taxon>Uroviricota</taxon>
        <taxon>Caudoviricetes</taxon>
        <taxon>Dhillonvirus</taxon>
        <taxon>Dhillonvirus slur05</taxon>
    </lineage>
</organism>
<dbReference type="GeneID" id="26634750"/>
<dbReference type="RefSeq" id="YP_009208090.1">
    <property type="nucleotide sequence ID" value="NC_028901.1"/>
</dbReference>